<dbReference type="InterPro" id="IPR036895">
    <property type="entry name" value="Uracil-DNA_glycosylase-like_sf"/>
</dbReference>
<dbReference type="AlphaFoldDB" id="A0A1R4GVE6"/>
<keyword evidence="2" id="KW-1185">Reference proteome</keyword>
<evidence type="ECO:0000313" key="2">
    <source>
        <dbReference type="Proteomes" id="UP000188357"/>
    </source>
</evidence>
<evidence type="ECO:0008006" key="3">
    <source>
        <dbReference type="Google" id="ProtNLM"/>
    </source>
</evidence>
<dbReference type="STRING" id="1945521.A1232T_01656"/>
<protein>
    <recommendedName>
        <fullName evidence="3">Uracil DNA glycosylase superfamily protein</fullName>
    </recommendedName>
</protein>
<organism evidence="1 2">
    <name type="scientific">Psychrobacter piechaudii</name>
    <dbReference type="NCBI Taxonomy" id="1945521"/>
    <lineage>
        <taxon>Bacteria</taxon>
        <taxon>Pseudomonadati</taxon>
        <taxon>Pseudomonadota</taxon>
        <taxon>Gammaproteobacteria</taxon>
        <taxon>Moraxellales</taxon>
        <taxon>Moraxellaceae</taxon>
        <taxon>Psychrobacter</taxon>
    </lineage>
</organism>
<dbReference type="Proteomes" id="UP000188357">
    <property type="component" value="Unassembled WGS sequence"/>
</dbReference>
<evidence type="ECO:0000313" key="1">
    <source>
        <dbReference type="EMBL" id="SJM72280.1"/>
    </source>
</evidence>
<sequence>MKSHDAHSGSDELIIDGKTVESHPFSPVLPSNATIMMMGTFPPTEDKWGMPFHYPNFYNDMWRIYGRVFFEDADYFRKGEEKGFDPEKIKAFMKQRAIASCPTVNKAIREQGNAADKHLTIVEPVDLKQTLAQVPKVHTIFTTGGKATEILMELLQQEQGKVIPKSKWPKTNQQIDYTYAGRDLTLYRLPSTSRAYPLSLDKKVEAYRQFFESVGKL</sequence>
<dbReference type="EMBL" id="FUGE01000158">
    <property type="protein sequence ID" value="SJM72280.1"/>
    <property type="molecule type" value="Genomic_DNA"/>
</dbReference>
<dbReference type="Gene3D" id="3.40.470.10">
    <property type="entry name" value="Uracil-DNA glycosylase-like domain"/>
    <property type="match status" value="1"/>
</dbReference>
<reference evidence="1 2" key="1">
    <citation type="submission" date="2017-02" db="EMBL/GenBank/DDBJ databases">
        <authorList>
            <person name="Peterson S.W."/>
        </authorList>
    </citation>
    <scope>NUCLEOTIDE SEQUENCE [LARGE SCALE GENOMIC DNA]</scope>
    <source>
        <strain evidence="1">Psychrobacter_piechaudii</strain>
    </source>
</reference>
<gene>
    <name evidence="1" type="ORF">A1232T_01656</name>
</gene>
<name>A0A1R4GVE6_9GAMM</name>
<proteinExistence type="predicted"/>
<accession>A0A1R4GVE6</accession>
<dbReference type="CDD" id="cd10032">
    <property type="entry name" value="UDG-F6_HDG"/>
    <property type="match status" value="1"/>
</dbReference>
<dbReference type="SUPFAM" id="SSF52141">
    <property type="entry name" value="Uracil-DNA glycosylase-like"/>
    <property type="match status" value="1"/>
</dbReference>